<sequence length="142" mass="15962">MKIYIASSWKNSHAVEMLTDILRGKGYEIISFVEKAVADEGRTEIKFDFVQWINSPDGHDKFLYDINGTTRSDLVVYIGPAGTDAWAEVGAAFGAGVPVYGLWAKGEPAGLMRKMVRWFFDHRDLVKAINDYRVMLRGEVKG</sequence>
<protein>
    <recommendedName>
        <fullName evidence="3">Nucleoside deoxyribosyltransferase</fullName>
    </recommendedName>
</protein>
<evidence type="ECO:0000313" key="1">
    <source>
        <dbReference type="EMBL" id="QJA67555.1"/>
    </source>
</evidence>
<proteinExistence type="predicted"/>
<name>A0A6M3JEG7_9ZZZZ</name>
<accession>A0A6M3JEG7</accession>
<gene>
    <name evidence="2" type="ORF">MM415A00290_0009</name>
    <name evidence="1" type="ORF">MM415B00199_0010</name>
</gene>
<dbReference type="SUPFAM" id="SSF52309">
    <property type="entry name" value="N-(deoxy)ribosyltransferase-like"/>
    <property type="match status" value="1"/>
</dbReference>
<dbReference type="EMBL" id="MT142509">
    <property type="protein sequence ID" value="QJA83357.1"/>
    <property type="molecule type" value="Genomic_DNA"/>
</dbReference>
<evidence type="ECO:0000313" key="2">
    <source>
        <dbReference type="EMBL" id="QJA83357.1"/>
    </source>
</evidence>
<dbReference type="AlphaFoldDB" id="A0A6M3JEG7"/>
<reference evidence="1" key="1">
    <citation type="submission" date="2020-03" db="EMBL/GenBank/DDBJ databases">
        <title>The deep terrestrial virosphere.</title>
        <authorList>
            <person name="Holmfeldt K."/>
            <person name="Nilsson E."/>
            <person name="Simone D."/>
            <person name="Lopez-Fernandez M."/>
            <person name="Wu X."/>
            <person name="de Brujin I."/>
            <person name="Lundin D."/>
            <person name="Andersson A."/>
            <person name="Bertilsson S."/>
            <person name="Dopson M."/>
        </authorList>
    </citation>
    <scope>NUCLEOTIDE SEQUENCE</scope>
    <source>
        <strain evidence="2">MM415A00290</strain>
        <strain evidence="1">MM415B00199</strain>
    </source>
</reference>
<evidence type="ECO:0008006" key="3">
    <source>
        <dbReference type="Google" id="ProtNLM"/>
    </source>
</evidence>
<dbReference type="EMBL" id="MT141573">
    <property type="protein sequence ID" value="QJA67555.1"/>
    <property type="molecule type" value="Genomic_DNA"/>
</dbReference>
<organism evidence="1">
    <name type="scientific">viral metagenome</name>
    <dbReference type="NCBI Taxonomy" id="1070528"/>
    <lineage>
        <taxon>unclassified sequences</taxon>
        <taxon>metagenomes</taxon>
        <taxon>organismal metagenomes</taxon>
    </lineage>
</organism>